<organism evidence="3 4">
    <name type="scientific">Haloplasma contractile SSD-17B</name>
    <dbReference type="NCBI Taxonomy" id="1033810"/>
    <lineage>
        <taxon>Bacteria</taxon>
        <taxon>Bacillati</taxon>
        <taxon>Mycoplasmatota</taxon>
        <taxon>Mollicutes</taxon>
        <taxon>Haloplasmatales</taxon>
        <taxon>Haloplasmataceae</taxon>
        <taxon>Haloplasma</taxon>
    </lineage>
</organism>
<evidence type="ECO:0000313" key="3">
    <source>
        <dbReference type="EMBL" id="ERJ13538.1"/>
    </source>
</evidence>
<dbReference type="OrthoDB" id="390105at2"/>
<dbReference type="PANTHER" id="PTHR37300">
    <property type="entry name" value="UPF0291 PROTEIN CBO2609/CLC_2481"/>
    <property type="match status" value="1"/>
</dbReference>
<dbReference type="HAMAP" id="MF_01103">
    <property type="entry name" value="UPF0291"/>
    <property type="match status" value="1"/>
</dbReference>
<dbReference type="AlphaFoldDB" id="U2EF37"/>
<proteinExistence type="inferred from homology"/>
<dbReference type="RefSeq" id="WP_008826357.1">
    <property type="nucleotide sequence ID" value="NZ_AFNU02000001.1"/>
</dbReference>
<feature type="region of interest" description="Disordered" evidence="2">
    <location>
        <begin position="1"/>
        <end position="30"/>
    </location>
</feature>
<accession>U2EF37</accession>
<dbReference type="STRING" id="1033810.HLPCO_000204"/>
<reference evidence="3 4" key="1">
    <citation type="journal article" date="2011" name="J. Bacteriol.">
        <title>Genome sequence of Haloplasma contractile, an unusual contractile bacterium from a deep-sea anoxic brine lake.</title>
        <authorList>
            <person name="Antunes A."/>
            <person name="Alam I."/>
            <person name="El Dorry H."/>
            <person name="Siam R."/>
            <person name="Robertson A."/>
            <person name="Bajic V.B."/>
            <person name="Stingl U."/>
        </authorList>
    </citation>
    <scope>NUCLEOTIDE SEQUENCE [LARGE SCALE GENOMIC DNA]</scope>
    <source>
        <strain evidence="3 4">SSD-17B</strain>
    </source>
</reference>
<reference evidence="3 4" key="2">
    <citation type="journal article" date="2013" name="PLoS ONE">
        <title>INDIGO - INtegrated Data Warehouse of MIcrobial GenOmes with Examples from the Red Sea Extremophiles.</title>
        <authorList>
            <person name="Alam I."/>
            <person name="Antunes A."/>
            <person name="Kamau A.A."/>
            <person name="Ba Alawi W."/>
            <person name="Kalkatawi M."/>
            <person name="Stingl U."/>
            <person name="Bajic V.B."/>
        </authorList>
    </citation>
    <scope>NUCLEOTIDE SEQUENCE [LARGE SCALE GENOMIC DNA]</scope>
    <source>
        <strain evidence="3 4">SSD-17B</strain>
    </source>
</reference>
<dbReference type="Gene3D" id="1.10.287.540">
    <property type="entry name" value="Helix hairpin bin"/>
    <property type="match status" value="1"/>
</dbReference>
<dbReference type="EMBL" id="AFNU02000001">
    <property type="protein sequence ID" value="ERJ13538.1"/>
    <property type="molecule type" value="Genomic_DNA"/>
</dbReference>
<comment type="caution">
    <text evidence="3">The sequence shown here is derived from an EMBL/GenBank/DDBJ whole genome shotgun (WGS) entry which is preliminary data.</text>
</comment>
<evidence type="ECO:0000256" key="1">
    <source>
        <dbReference type="ARBA" id="ARBA00022490"/>
    </source>
</evidence>
<dbReference type="SUPFAM" id="SSF158221">
    <property type="entry name" value="YnzC-like"/>
    <property type="match status" value="1"/>
</dbReference>
<sequence>MVSKEKLNRINELSKKSKEEGLNTAEKEEQHELRTEYLKVFRERFKKKLDSIEIVDDETGNNT</sequence>
<dbReference type="PANTHER" id="PTHR37300:SF1">
    <property type="entry name" value="UPF0291 PROTEIN YNZC"/>
    <property type="match status" value="1"/>
</dbReference>
<evidence type="ECO:0000313" key="4">
    <source>
        <dbReference type="Proteomes" id="UP000005707"/>
    </source>
</evidence>
<keyword evidence="4" id="KW-1185">Reference proteome</keyword>
<dbReference type="InterPro" id="IPR009242">
    <property type="entry name" value="DUF896"/>
</dbReference>
<dbReference type="InParanoid" id="U2EF37"/>
<gene>
    <name evidence="3" type="ORF">HLPCO_000204</name>
</gene>
<keyword evidence="1" id="KW-0963">Cytoplasm</keyword>
<evidence type="ECO:0000256" key="2">
    <source>
        <dbReference type="SAM" id="MobiDB-lite"/>
    </source>
</evidence>
<name>U2EF37_9MOLU</name>
<dbReference type="Proteomes" id="UP000005707">
    <property type="component" value="Unassembled WGS sequence"/>
</dbReference>
<protein>
    <submittedName>
        <fullName evidence="3">Uncharacterized protein</fullName>
    </submittedName>
</protein>
<dbReference type="Pfam" id="PF05979">
    <property type="entry name" value="DUF896"/>
    <property type="match status" value="1"/>
</dbReference>
<dbReference type="eggNOG" id="COG4224">
    <property type="taxonomic scope" value="Bacteria"/>
</dbReference>